<dbReference type="PANTHER" id="PTHR44591">
    <property type="entry name" value="STRESS RESPONSE REGULATOR PROTEIN 1"/>
    <property type="match status" value="1"/>
</dbReference>
<evidence type="ECO:0000259" key="3">
    <source>
        <dbReference type="PROSITE" id="PS50110"/>
    </source>
</evidence>
<dbReference type="SMART" id="SM00448">
    <property type="entry name" value="REC"/>
    <property type="match status" value="1"/>
</dbReference>
<reference evidence="4 5" key="1">
    <citation type="submission" date="2019-03" db="EMBL/GenBank/DDBJ databases">
        <title>Genomic Encyclopedia of Type Strains, Phase IV (KMG-IV): sequencing the most valuable type-strain genomes for metagenomic binning, comparative biology and taxonomic classification.</title>
        <authorList>
            <person name="Goeker M."/>
        </authorList>
    </citation>
    <scope>NUCLEOTIDE SEQUENCE [LARGE SCALE GENOMIC DNA]</scope>
    <source>
        <strain evidence="4 5">DSM 101688</strain>
    </source>
</reference>
<dbReference type="InterPro" id="IPR001789">
    <property type="entry name" value="Sig_transdc_resp-reg_receiver"/>
</dbReference>
<dbReference type="SUPFAM" id="SSF52172">
    <property type="entry name" value="CheY-like"/>
    <property type="match status" value="1"/>
</dbReference>
<feature type="modified residue" description="4-aspartylphosphate" evidence="2">
    <location>
        <position position="53"/>
    </location>
</feature>
<dbReference type="CDD" id="cd17574">
    <property type="entry name" value="REC_OmpR"/>
    <property type="match status" value="1"/>
</dbReference>
<dbReference type="GO" id="GO:0000160">
    <property type="term" value="P:phosphorelay signal transduction system"/>
    <property type="evidence" value="ECO:0007669"/>
    <property type="project" value="InterPro"/>
</dbReference>
<organism evidence="4 5">
    <name type="scientific">Varunaivibrio sulfuroxidans</name>
    <dbReference type="NCBI Taxonomy" id="1773489"/>
    <lineage>
        <taxon>Bacteria</taxon>
        <taxon>Pseudomonadati</taxon>
        <taxon>Pseudomonadota</taxon>
        <taxon>Alphaproteobacteria</taxon>
        <taxon>Rhodospirillales</taxon>
        <taxon>Magnetovibrionaceae</taxon>
        <taxon>Varunaivibrio</taxon>
    </lineage>
</organism>
<evidence type="ECO:0000313" key="4">
    <source>
        <dbReference type="EMBL" id="TCS61277.1"/>
    </source>
</evidence>
<dbReference type="Pfam" id="PF00072">
    <property type="entry name" value="Response_reg"/>
    <property type="match status" value="1"/>
</dbReference>
<keyword evidence="5" id="KW-1185">Reference proteome</keyword>
<protein>
    <submittedName>
        <fullName evidence="4">Response regulator receiver domain-containing protein</fullName>
    </submittedName>
</protein>
<evidence type="ECO:0000256" key="1">
    <source>
        <dbReference type="ARBA" id="ARBA00022553"/>
    </source>
</evidence>
<dbReference type="PROSITE" id="PS50110">
    <property type="entry name" value="RESPONSE_REGULATORY"/>
    <property type="match status" value="1"/>
</dbReference>
<evidence type="ECO:0000313" key="5">
    <source>
        <dbReference type="Proteomes" id="UP000295304"/>
    </source>
</evidence>
<proteinExistence type="predicted"/>
<evidence type="ECO:0000256" key="2">
    <source>
        <dbReference type="PROSITE-ProRule" id="PRU00169"/>
    </source>
</evidence>
<gene>
    <name evidence="4" type="ORF">EDD55_10876</name>
</gene>
<dbReference type="Proteomes" id="UP000295304">
    <property type="component" value="Unassembled WGS sequence"/>
</dbReference>
<dbReference type="RefSeq" id="WP_132939575.1">
    <property type="nucleotide sequence ID" value="NZ_CP119676.1"/>
</dbReference>
<dbReference type="Gene3D" id="3.40.50.2300">
    <property type="match status" value="1"/>
</dbReference>
<dbReference type="AlphaFoldDB" id="A0A4R3J783"/>
<feature type="domain" description="Response regulatory" evidence="3">
    <location>
        <begin position="4"/>
        <end position="120"/>
    </location>
</feature>
<dbReference type="OrthoDB" id="9801602at2"/>
<name>A0A4R3J783_9PROT</name>
<dbReference type="InterPro" id="IPR050595">
    <property type="entry name" value="Bact_response_regulator"/>
</dbReference>
<accession>A0A4R3J783</accession>
<dbReference type="EMBL" id="SLZW01000008">
    <property type="protein sequence ID" value="TCS61277.1"/>
    <property type="molecule type" value="Genomic_DNA"/>
</dbReference>
<sequence>MAYSVLLVEDEPNIVLSLQFIMKQAGFDVRVATDGVLAIDALEQARADVVLLDIMLPKRDGFAVCEMIKGTPRWADVKVVMLSAKSRDADKERAKAVGADDFITKPFSTRELSERLVRIVENQGDRLAAHGKTRN</sequence>
<comment type="caution">
    <text evidence="4">The sequence shown here is derived from an EMBL/GenBank/DDBJ whole genome shotgun (WGS) entry which is preliminary data.</text>
</comment>
<dbReference type="PANTHER" id="PTHR44591:SF3">
    <property type="entry name" value="RESPONSE REGULATORY DOMAIN-CONTAINING PROTEIN"/>
    <property type="match status" value="1"/>
</dbReference>
<keyword evidence="1 2" id="KW-0597">Phosphoprotein</keyword>
<dbReference type="InterPro" id="IPR011006">
    <property type="entry name" value="CheY-like_superfamily"/>
</dbReference>